<feature type="region of interest" description="Disordered" evidence="5">
    <location>
        <begin position="999"/>
        <end position="1069"/>
    </location>
</feature>
<evidence type="ECO:0000256" key="3">
    <source>
        <dbReference type="ARBA" id="ARBA00022824"/>
    </source>
</evidence>
<proteinExistence type="predicted"/>
<dbReference type="OrthoDB" id="19988at2759"/>
<feature type="region of interest" description="Disordered" evidence="5">
    <location>
        <begin position="906"/>
        <end position="925"/>
    </location>
</feature>
<dbReference type="GO" id="GO:0000149">
    <property type="term" value="F:SNARE binding"/>
    <property type="evidence" value="ECO:0007669"/>
    <property type="project" value="TreeGrafter"/>
</dbReference>
<keyword evidence="3" id="KW-0256">Endoplasmic reticulum</keyword>
<dbReference type="GO" id="GO:0070939">
    <property type="term" value="C:Dsl1/NZR complex"/>
    <property type="evidence" value="ECO:0007669"/>
    <property type="project" value="TreeGrafter"/>
</dbReference>
<comment type="subcellular location">
    <subcellularLocation>
        <location evidence="1">Endoplasmic reticulum</location>
    </subcellularLocation>
</comment>
<feature type="region of interest" description="Disordered" evidence="5">
    <location>
        <begin position="1637"/>
        <end position="1664"/>
    </location>
</feature>
<evidence type="ECO:0000259" key="6">
    <source>
        <dbReference type="Pfam" id="PF08314"/>
    </source>
</evidence>
<dbReference type="InterPro" id="IPR013244">
    <property type="entry name" value="Sec39_domain"/>
</dbReference>
<feature type="region of interest" description="Disordered" evidence="5">
    <location>
        <begin position="337"/>
        <end position="360"/>
    </location>
</feature>
<evidence type="ECO:0000256" key="5">
    <source>
        <dbReference type="SAM" id="MobiDB-lite"/>
    </source>
</evidence>
<feature type="compositionally biased region" description="Low complexity" evidence="5">
    <location>
        <begin position="911"/>
        <end position="925"/>
    </location>
</feature>
<dbReference type="EMBL" id="LHPF02000009">
    <property type="protein sequence ID" value="PSC72802.1"/>
    <property type="molecule type" value="Genomic_DNA"/>
</dbReference>
<evidence type="ECO:0000256" key="1">
    <source>
        <dbReference type="ARBA" id="ARBA00004240"/>
    </source>
</evidence>
<dbReference type="PANTHER" id="PTHR15922:SF2">
    <property type="entry name" value="NBAS SUBUNIT OF NRZ TETHERING COMPLEX"/>
    <property type="match status" value="1"/>
</dbReference>
<dbReference type="STRING" id="554055.A0A2P6VFD2"/>
<feature type="compositionally biased region" description="Low complexity" evidence="5">
    <location>
        <begin position="1053"/>
        <end position="1069"/>
    </location>
</feature>
<evidence type="ECO:0000313" key="7">
    <source>
        <dbReference type="EMBL" id="PSC72802.1"/>
    </source>
</evidence>
<dbReference type="GO" id="GO:0006890">
    <property type="term" value="P:retrograde vesicle-mediated transport, Golgi to endoplasmic reticulum"/>
    <property type="evidence" value="ECO:0007669"/>
    <property type="project" value="InterPro"/>
</dbReference>
<name>A0A2P6VFD2_9CHLO</name>
<dbReference type="PANTHER" id="PTHR15922">
    <property type="entry name" value="NEUROBLASTOMA-AMPLIFIED SEQUENCE"/>
    <property type="match status" value="1"/>
</dbReference>
<protein>
    <submittedName>
        <fullName evidence="7">MAG2-interacting 2</fullName>
    </submittedName>
</protein>
<evidence type="ECO:0000256" key="4">
    <source>
        <dbReference type="ARBA" id="ARBA00022927"/>
    </source>
</evidence>
<feature type="domain" description="Sec39" evidence="6">
    <location>
        <begin position="118"/>
        <end position="587"/>
    </location>
</feature>
<dbReference type="Proteomes" id="UP000239649">
    <property type="component" value="Unassembled WGS sequence"/>
</dbReference>
<reference evidence="7 8" key="1">
    <citation type="journal article" date="2018" name="Plant J.">
        <title>Genome sequences of Chlorella sorokiniana UTEX 1602 and Micractinium conductrix SAG 241.80: implications to maltose excretion by a green alga.</title>
        <authorList>
            <person name="Arriola M.B."/>
            <person name="Velmurugan N."/>
            <person name="Zhang Y."/>
            <person name="Plunkett M.H."/>
            <person name="Hondzo H."/>
            <person name="Barney B.M."/>
        </authorList>
    </citation>
    <scope>NUCLEOTIDE SEQUENCE [LARGE SCALE GENOMIC DNA]</scope>
    <source>
        <strain evidence="7 8">SAG 241.80</strain>
    </source>
</reference>
<evidence type="ECO:0000256" key="2">
    <source>
        <dbReference type="ARBA" id="ARBA00022448"/>
    </source>
</evidence>
<organism evidence="7 8">
    <name type="scientific">Micractinium conductrix</name>
    <dbReference type="NCBI Taxonomy" id="554055"/>
    <lineage>
        <taxon>Eukaryota</taxon>
        <taxon>Viridiplantae</taxon>
        <taxon>Chlorophyta</taxon>
        <taxon>core chlorophytes</taxon>
        <taxon>Trebouxiophyceae</taxon>
        <taxon>Chlorellales</taxon>
        <taxon>Chlorellaceae</taxon>
        <taxon>Chlorella clade</taxon>
        <taxon>Micractinium</taxon>
    </lineage>
</organism>
<keyword evidence="4" id="KW-0653">Protein transport</keyword>
<evidence type="ECO:0000313" key="8">
    <source>
        <dbReference type="Proteomes" id="UP000239649"/>
    </source>
</evidence>
<sequence length="2044" mass="207029">MATLSAHDELGSVAVDAARCLEALAASAEAQRASLLRGLALTEQALMGASAFKSAAADHAPPAAVGGGAAERRRWWVATRLRLLQHLERLDTALALQGGAWSPPAYAALRDCTVAEAAAAAAAAGRLGALPVLLARHPRALLPSMLDVLGAVPETLEAKQSAPLLREVAALREAPPLPCQPDWVESGATAAELRAAGEYALLLGTEPMCAAGGGGGWHPPTQRQLARWVCERAQQVDASTGQLGNAIALLEAGAAALHYSEPSVAALLGLAQELLSLVKLAAERGDDSGGGTPWRTDLRQYAALGAAQRLCLLLRLLGGDDLAADLSLWVAPFLSRLSSSSSSSSGAAGGGGSSSEGNREQEDLQVVLRQALESEAARRLGWVARVLHCEARQRQLFSSGASLAKAAGACCYASGATDAWELLTSLLNAGRDGLRADRTLPPEKADAAEELLSVVRGHLTAARLLTKHGLTTPVSVVRDSDRAAALRLVRSLLARVARSKNTESRWVEVWMELRSIQEHGFTQLGEEEVRTELCRALLRVGQYRLCKGYLAALPAAAAEQLVVAAGREVFLSASGMGDKAVKQAKECFALAPASAAAHEALASIAAGERLRQLGVDLPPLRLQQLQAQAATSGTAVLEKLMADYPQLAAADSATLGQVAAALGLAAQQQPLLLRAAGAAHTAGDLRRAERLLLALAGQHFGPAWQLAAAVAADAHCRRDARQQLLAFALAAAPPEQLMALLQQWQACDGAADGAWELFSAAEPAEEESCGSWQEQQRWLACRLRLHLISLGRGGATDGDAAAALGCLLALGPRGLQLWEKLLSERLPRPLAAPQRQHALLLGLTAGALLALQPADLEPGVVPAAVAAAEARLAASPAQLLCMLREQQQQPDSAGGQVVAAPSGEHLQLSRPASDGGQPASSSGAPSAAASTAAAAAAAAAATLADRFHGILMAAADAQHLQRLLPGVDAAAALAGGRDGRRQLVLQLAAAAGTPARLRTAAAASAGRSSPPSAAPSPRLQRQSSTSSSGVALHRTPSRKKSEASPSPAESWVSATSEPAAGGSSPSGAAWQQLDAGEAQDMLRQALALSSKPGVPPWEVHLAFVEALLLHNAQQWGQPAAAAPQLLEASLPALLAAPRPAAALLDVLLHRVWPRGSSCCPQHLCCCLQLAQQCSAAIAAADGNGAEQWRVAAAAFSACHTAAQQLQAAAGSIDAKLFLQPVVQLLASTLPPAADGGNSAAAVRTAAPDQLNRQLLQHVRSSNAAGLAAAVDLLLCQDGEVAAALAPPGSIGEAPSGYVCSGSTVHLALFCSNLGTADPSAPAAAIEACQQCLAHLPPALAAAAAAFATAGGPCPLALPSGTAHPVAAALPEAQQAALLEAALARLDSAAGATALAADAALQQQVRRLRQRHALLAARSSLAVACAGVGALQLEAVHAAAAGVQQAALAAGERKDSASSATDACLQELLTAGCPAAGVLQAAALLQALELQPEQAPPAGAALLAQSAAAGRAQQAVAAAAEAAVAAALHAMTGSSAGTAAGEQQLSAGDAVQSLCALLRSLHPLPVSDAPESGIADGAVAAAAPAAEAVDALRLLVWQHLQQHAAAYDGAGGAAATEARLQVLELLGTVGTPGMWPGWQPSAAAPAPAGEEAGGGEGSGAGEGVQRRRFSHQQALLFTRTAAVLAVEWPEAVQQCRLSAADFGSVETAESALLRLAATAERAEQLRLLLRLLQEGLADAFPAAASSSGSDQEAAHRGLPPAQHAVVPLHRAWATCLKMLLPLGDLGGALAALDVQQAAAAVEHQQQHGPEQPAAVVTADEAAALLEAADATQGAAAATALALLLPYRVLQGACWNTVLQACSAAGGAADHLAAGLPGLAPLLLLVAARQPSLLTELAGGRQQGQRAFKLLLGAALQQQAVGPAAAAYTASLGGSALTLRSAVAAAAAAHLASARQYSAAAWLAMAASGTPRLLRVLDSGTRSLTQLLRVCTADSTAAGAAAAARDLAAGAALPGLEVPHAAAALLGGLSEQCSAALQQLRDDQLC</sequence>
<dbReference type="GO" id="GO:0015031">
    <property type="term" value="P:protein transport"/>
    <property type="evidence" value="ECO:0007669"/>
    <property type="project" value="UniProtKB-KW"/>
</dbReference>
<accession>A0A2P6VFD2</accession>
<dbReference type="Pfam" id="PF08314">
    <property type="entry name" value="Sec39"/>
    <property type="match status" value="1"/>
</dbReference>
<keyword evidence="2" id="KW-0813">Transport</keyword>
<gene>
    <name evidence="7" type="ORF">C2E20_3868</name>
</gene>
<feature type="compositionally biased region" description="Low complexity" evidence="5">
    <location>
        <begin position="1639"/>
        <end position="1649"/>
    </location>
</feature>
<comment type="caution">
    <text evidence="7">The sequence shown here is derived from an EMBL/GenBank/DDBJ whole genome shotgun (WGS) entry which is preliminary data.</text>
</comment>
<feature type="compositionally biased region" description="Low complexity" evidence="5">
    <location>
        <begin position="999"/>
        <end position="1021"/>
    </location>
</feature>
<keyword evidence="8" id="KW-1185">Reference proteome</keyword>
<feature type="compositionally biased region" description="Gly residues" evidence="5">
    <location>
        <begin position="1650"/>
        <end position="1661"/>
    </location>
</feature>